<organism evidence="3 4">
    <name type="scientific">Uabimicrobium amorphum</name>
    <dbReference type="NCBI Taxonomy" id="2596890"/>
    <lineage>
        <taxon>Bacteria</taxon>
        <taxon>Pseudomonadati</taxon>
        <taxon>Planctomycetota</taxon>
        <taxon>Candidatus Uabimicrobiia</taxon>
        <taxon>Candidatus Uabimicrobiales</taxon>
        <taxon>Candidatus Uabimicrobiaceae</taxon>
        <taxon>Candidatus Uabimicrobium</taxon>
    </lineage>
</organism>
<evidence type="ECO:0000256" key="1">
    <source>
        <dbReference type="SAM" id="Coils"/>
    </source>
</evidence>
<keyword evidence="1" id="KW-0175">Coiled coil</keyword>
<keyword evidence="2" id="KW-0732">Signal</keyword>
<protein>
    <submittedName>
        <fullName evidence="3">Uncharacterized protein</fullName>
    </submittedName>
</protein>
<dbReference type="KEGG" id="uam:UABAM_03588"/>
<reference evidence="3 4" key="1">
    <citation type="submission" date="2019-08" db="EMBL/GenBank/DDBJ databases">
        <title>Complete genome sequence of Candidatus Uab amorphum.</title>
        <authorList>
            <person name="Shiratori T."/>
            <person name="Suzuki S."/>
            <person name="Kakizawa Y."/>
            <person name="Ishida K."/>
        </authorList>
    </citation>
    <scope>NUCLEOTIDE SEQUENCE [LARGE SCALE GENOMIC DNA]</scope>
    <source>
        <strain evidence="3 4">SRT547</strain>
    </source>
</reference>
<evidence type="ECO:0000313" key="4">
    <source>
        <dbReference type="Proteomes" id="UP000326354"/>
    </source>
</evidence>
<dbReference type="AlphaFoldDB" id="A0A5S9IR99"/>
<dbReference type="Proteomes" id="UP000326354">
    <property type="component" value="Chromosome"/>
</dbReference>
<name>A0A5S9IR99_UABAM</name>
<feature type="signal peptide" evidence="2">
    <location>
        <begin position="1"/>
        <end position="19"/>
    </location>
</feature>
<feature type="coiled-coil region" evidence="1">
    <location>
        <begin position="302"/>
        <end position="329"/>
    </location>
</feature>
<sequence length="845" mass="96764">MRNLLIVSLSLFFIGQVMAKDFSRSDKKKIDKAFVGAKLAEEGKTGADFKKGYKTVKSALKSLKRKYADHPQVLELEKRFVELEKLVPHENARADLEKSLKKMKNNLKKVAGGVASAKKKLQKDTTAVQTSMVHLKMTKNARFANNISVAEKALAEAKEHGVELRSEEQVIEEIKLEQSMLNLTRSQLSAIKKIEKAIAKAEKKDEFAQIKKEMDNARKLLEPLSEALADNLKVKSLQERCDNLEDKLASSKVAFDLRGDLKKLDANLKSAEKAKDFDKIDRAVSSAKSILAKIGQKDLTDNEEIEKQIDAYKERVEGLEDKYNSLKLVSETKDDMKKLSYKIPFAEKSFDYRKVKSSMEEAKPVLTKLNNKDNLQDNEEIAAAVKDYTQRFAKLEEKIVFCKKQYDLSEEVEQLDRDMRDLFRAVERALEQKQLPITASSDKYQIMGNAKAFKEAIVLTPQHRKKYSEQMAHVKKEMEILQKRNGEAFSRTIGESRELVDAWQHAMDSEKPLFDHGMMQAKQLEAEQQKGMQALYTKIGSFKVYPKEHLKELETFLTETSTNVWSYMSPFNEHKDFSALVKKSNTCHENGKKYFELIRATKYIHSSLGSGDLGIAKYRFKEVRNTQHEESKKIIAFYDNYLKRWEAAKKDLNKIYSTMLGRLAKSSGSLNSGFEKFRGKFTIIPANRLLIIKDLNANAGKAIKDMTRESLSYSTAWKLNHGNDLFYYALDPALAQRAAVFYQQLKEKFNGYRLQVAKKHTVEERGLPYWRSPGYLHMDMVAVVDTTVNHTPRIAIKDQTGTIKGYVDGTTIQIVKVRVVGYRSKYFTMWQNSPQQQADVSGLYR</sequence>
<evidence type="ECO:0000313" key="3">
    <source>
        <dbReference type="EMBL" id="BBM85225.1"/>
    </source>
</evidence>
<gene>
    <name evidence="3" type="ORF">UABAM_03588</name>
</gene>
<proteinExistence type="predicted"/>
<dbReference type="RefSeq" id="WP_151969339.1">
    <property type="nucleotide sequence ID" value="NZ_AP019860.1"/>
</dbReference>
<dbReference type="EMBL" id="AP019860">
    <property type="protein sequence ID" value="BBM85225.1"/>
    <property type="molecule type" value="Genomic_DNA"/>
</dbReference>
<evidence type="ECO:0000256" key="2">
    <source>
        <dbReference type="SAM" id="SignalP"/>
    </source>
</evidence>
<feature type="coiled-coil region" evidence="1">
    <location>
        <begin position="191"/>
        <end position="274"/>
    </location>
</feature>
<feature type="chain" id="PRO_5024820303" evidence="2">
    <location>
        <begin position="20"/>
        <end position="845"/>
    </location>
</feature>
<feature type="coiled-coil region" evidence="1">
    <location>
        <begin position="378"/>
        <end position="432"/>
    </location>
</feature>
<accession>A0A5S9IR99</accession>
<keyword evidence="4" id="KW-1185">Reference proteome</keyword>